<dbReference type="EMBL" id="PKSL01000034">
    <property type="protein sequence ID" value="POW12015.1"/>
    <property type="molecule type" value="Genomic_DNA"/>
</dbReference>
<protein>
    <recommendedName>
        <fullName evidence="5">Elongator complex protein 4</fullName>
    </recommendedName>
</protein>
<evidence type="ECO:0000256" key="3">
    <source>
        <dbReference type="ARBA" id="ARBA00005043"/>
    </source>
</evidence>
<comment type="subcellular location">
    <subcellularLocation>
        <location evidence="2">Cytoplasm</location>
    </subcellularLocation>
    <subcellularLocation>
        <location evidence="1">Nucleus</location>
    </subcellularLocation>
</comment>
<comment type="similarity">
    <text evidence="4">Belongs to the ELP4 family.</text>
</comment>
<evidence type="ECO:0000256" key="1">
    <source>
        <dbReference type="ARBA" id="ARBA00004123"/>
    </source>
</evidence>
<dbReference type="InterPro" id="IPR008728">
    <property type="entry name" value="Elongator_complex_protein_4"/>
</dbReference>
<sequence length="492" mass="54141">MAQNEERAQGTSQSLQTAGHSHSKQMSSFKRNLKPSNSKQSTSSYPTGFHPSHYNGIPTASTGIASLDDLLGGGLPISSSFLIDEDQDGGYAKLMLRYSIAQGIVSNQNLIVIGSSIEEGGGPKKIIERLMSLDQSDEPEDLSSSDNLKLSTEGSSATTSSDYQKQNITSDAVDQRDEDEDDEENADKVKSQRMKIAWRYENLGHHHAESESIYQQSRCHSFNLSKTMRLSTEQRSRIDCIDVNELEKENLLSTLLLQIQKIIDQKRDKTLSSSPPSFRIVIQSIGSIGWPLMKDFMIFRFFKDLEGLLQVTDSPRIAIISFPSTYRSSDLAKILPWATSASLSLQSFTGDEKSQVAFPNHQGAVHFTKLPSPSSLSPPATKLSVIRSLGGSSESGIGSNLGFKLGRRKGFRIEMMGLGLDLESQNPTEEDHLPTTTHHHLDTTPSSSAPQVSINVQNQLSTPSIKAKSSKPKPRVRFGDPSSHDNLKNTDW</sequence>
<feature type="compositionally biased region" description="Polar residues" evidence="9">
    <location>
        <begin position="144"/>
        <end position="172"/>
    </location>
</feature>
<evidence type="ECO:0000256" key="7">
    <source>
        <dbReference type="ARBA" id="ARBA00022694"/>
    </source>
</evidence>
<dbReference type="GO" id="GO:0008023">
    <property type="term" value="C:transcription elongation factor complex"/>
    <property type="evidence" value="ECO:0007669"/>
    <property type="project" value="TreeGrafter"/>
</dbReference>
<evidence type="ECO:0000313" key="10">
    <source>
        <dbReference type="EMBL" id="POW12015.1"/>
    </source>
</evidence>
<dbReference type="GO" id="GO:0033588">
    <property type="term" value="C:elongator holoenzyme complex"/>
    <property type="evidence" value="ECO:0007669"/>
    <property type="project" value="InterPro"/>
</dbReference>
<dbReference type="GO" id="GO:0002098">
    <property type="term" value="P:tRNA wobble uridine modification"/>
    <property type="evidence" value="ECO:0007669"/>
    <property type="project" value="InterPro"/>
</dbReference>
<dbReference type="VEuPathDB" id="FungiDB:PSHT_06703"/>
<keyword evidence="11" id="KW-1185">Reference proteome</keyword>
<feature type="region of interest" description="Disordered" evidence="9">
    <location>
        <begin position="135"/>
        <end position="191"/>
    </location>
</feature>
<proteinExistence type="inferred from homology"/>
<keyword evidence="7" id="KW-0819">tRNA processing</keyword>
<evidence type="ECO:0000256" key="8">
    <source>
        <dbReference type="ARBA" id="ARBA00023242"/>
    </source>
</evidence>
<evidence type="ECO:0000256" key="4">
    <source>
        <dbReference type="ARBA" id="ARBA00007573"/>
    </source>
</evidence>
<evidence type="ECO:0000256" key="5">
    <source>
        <dbReference type="ARBA" id="ARBA00020265"/>
    </source>
</evidence>
<dbReference type="UniPathway" id="UPA00988"/>
<dbReference type="InterPro" id="IPR027417">
    <property type="entry name" value="P-loop_NTPase"/>
</dbReference>
<dbReference type="GO" id="GO:0005737">
    <property type="term" value="C:cytoplasm"/>
    <property type="evidence" value="ECO:0007669"/>
    <property type="project" value="UniProtKB-SubCell"/>
</dbReference>
<feature type="region of interest" description="Disordered" evidence="9">
    <location>
        <begin position="1"/>
        <end position="50"/>
    </location>
</feature>
<evidence type="ECO:0000256" key="6">
    <source>
        <dbReference type="ARBA" id="ARBA00022490"/>
    </source>
</evidence>
<feature type="compositionally biased region" description="Polar residues" evidence="9">
    <location>
        <begin position="9"/>
        <end position="46"/>
    </location>
</feature>
<evidence type="ECO:0000256" key="2">
    <source>
        <dbReference type="ARBA" id="ARBA00004496"/>
    </source>
</evidence>
<dbReference type="PANTHER" id="PTHR12896">
    <property type="entry name" value="PAX6 NEIGHBOR PROTEIN PAXNEB"/>
    <property type="match status" value="1"/>
</dbReference>
<evidence type="ECO:0000256" key="9">
    <source>
        <dbReference type="SAM" id="MobiDB-lite"/>
    </source>
</evidence>
<dbReference type="Proteomes" id="UP000239156">
    <property type="component" value="Unassembled WGS sequence"/>
</dbReference>
<dbReference type="CDD" id="cd19494">
    <property type="entry name" value="Elp4"/>
    <property type="match status" value="1"/>
</dbReference>
<organism evidence="10 11">
    <name type="scientific">Puccinia striiformis</name>
    <dbReference type="NCBI Taxonomy" id="27350"/>
    <lineage>
        <taxon>Eukaryota</taxon>
        <taxon>Fungi</taxon>
        <taxon>Dikarya</taxon>
        <taxon>Basidiomycota</taxon>
        <taxon>Pucciniomycotina</taxon>
        <taxon>Pucciniomycetes</taxon>
        <taxon>Pucciniales</taxon>
        <taxon>Pucciniaceae</taxon>
        <taxon>Puccinia</taxon>
    </lineage>
</organism>
<feature type="compositionally biased region" description="Polar residues" evidence="9">
    <location>
        <begin position="445"/>
        <end position="460"/>
    </location>
</feature>
<dbReference type="VEuPathDB" id="FungiDB:PSTT_04885"/>
<feature type="compositionally biased region" description="Basic and acidic residues" evidence="9">
    <location>
        <begin position="482"/>
        <end position="492"/>
    </location>
</feature>
<name>A0A2S4VR47_9BASI</name>
<dbReference type="PANTHER" id="PTHR12896:SF1">
    <property type="entry name" value="ELONGATOR COMPLEX PROTEIN 4"/>
    <property type="match status" value="1"/>
</dbReference>
<dbReference type="Pfam" id="PF05625">
    <property type="entry name" value="PAXNEB"/>
    <property type="match status" value="1"/>
</dbReference>
<keyword evidence="6" id="KW-0963">Cytoplasm</keyword>
<evidence type="ECO:0000313" key="11">
    <source>
        <dbReference type="Proteomes" id="UP000239156"/>
    </source>
</evidence>
<dbReference type="Gene3D" id="3.40.50.300">
    <property type="entry name" value="P-loop containing nucleotide triphosphate hydrolases"/>
    <property type="match status" value="1"/>
</dbReference>
<comment type="pathway">
    <text evidence="3">tRNA modification; 5-methoxycarbonylmethyl-2-thiouridine-tRNA biosynthesis.</text>
</comment>
<dbReference type="AlphaFoldDB" id="A0A2S4VR47"/>
<feature type="compositionally biased region" description="Acidic residues" evidence="9">
    <location>
        <begin position="176"/>
        <end position="185"/>
    </location>
</feature>
<comment type="caution">
    <text evidence="10">The sequence shown here is derived from an EMBL/GenBank/DDBJ whole genome shotgun (WGS) entry which is preliminary data.</text>
</comment>
<gene>
    <name evidence="10" type="ORF">PSTT_04885</name>
</gene>
<feature type="region of interest" description="Disordered" evidence="9">
    <location>
        <begin position="423"/>
        <end position="492"/>
    </location>
</feature>
<reference evidence="10" key="1">
    <citation type="submission" date="2017-12" db="EMBL/GenBank/DDBJ databases">
        <title>Gene loss provides genomic basis for host adaptation in cereal stripe rust fungi.</title>
        <authorList>
            <person name="Xia C."/>
        </authorList>
    </citation>
    <scope>NUCLEOTIDE SEQUENCE [LARGE SCALE GENOMIC DNA]</scope>
    <source>
        <strain evidence="10">93-210</strain>
    </source>
</reference>
<accession>A0A2S4VR47</accession>
<keyword evidence="8" id="KW-0539">Nucleus</keyword>